<dbReference type="OrthoDB" id="3537879at2"/>
<dbReference type="Proteomes" id="UP000053923">
    <property type="component" value="Unassembled WGS sequence"/>
</dbReference>
<evidence type="ECO:0000256" key="1">
    <source>
        <dbReference type="SAM" id="MobiDB-lite"/>
    </source>
</evidence>
<evidence type="ECO:0000313" key="2">
    <source>
        <dbReference type="EMBL" id="KUL43777.1"/>
    </source>
</evidence>
<dbReference type="EMBL" id="LLZG01000030">
    <property type="protein sequence ID" value="KUL43777.1"/>
    <property type="molecule type" value="Genomic_DNA"/>
</dbReference>
<evidence type="ECO:0000313" key="3">
    <source>
        <dbReference type="Proteomes" id="UP000053923"/>
    </source>
</evidence>
<dbReference type="RefSeq" id="WP_062699593.1">
    <property type="nucleotide sequence ID" value="NZ_LLZG01000030.1"/>
</dbReference>
<proteinExistence type="predicted"/>
<name>A0A0X3VHB2_9ACTN</name>
<sequence>MGVLTDCFRAPKAAAVVQSLEETDGGSPLHAEPPVFDGVDAKRVDPVVVLGQLVAAIRRTEWRVDLVEQTTVWPTSPEPGPDGPESEDDPWATGPWVSELHPLVRDTLAGVRDSEVPAVVARWLQAEELQGASLEETQPLAEELFLLSRRAHAAGERLYCWMSL</sequence>
<organism evidence="2 3">
    <name type="scientific">Streptomyces regalis</name>
    <dbReference type="NCBI Taxonomy" id="68262"/>
    <lineage>
        <taxon>Bacteria</taxon>
        <taxon>Bacillati</taxon>
        <taxon>Actinomycetota</taxon>
        <taxon>Actinomycetes</taxon>
        <taxon>Kitasatosporales</taxon>
        <taxon>Streptomycetaceae</taxon>
        <taxon>Streptomyces</taxon>
    </lineage>
</organism>
<protein>
    <submittedName>
        <fullName evidence="2">Uncharacterized protein</fullName>
    </submittedName>
</protein>
<reference evidence="3" key="1">
    <citation type="submission" date="2015-10" db="EMBL/GenBank/DDBJ databases">
        <authorList>
            <person name="Ju K.-S."/>
            <person name="Doroghazi J.R."/>
            <person name="Metcalf W.W."/>
        </authorList>
    </citation>
    <scope>NUCLEOTIDE SEQUENCE [LARGE SCALE GENOMIC DNA]</scope>
    <source>
        <strain evidence="3">NRRL 3151</strain>
    </source>
</reference>
<gene>
    <name evidence="2" type="ORF">ADL12_06825</name>
</gene>
<feature type="region of interest" description="Disordered" evidence="1">
    <location>
        <begin position="70"/>
        <end position="90"/>
    </location>
</feature>
<dbReference type="AlphaFoldDB" id="A0A0X3VHB2"/>
<keyword evidence="3" id="KW-1185">Reference proteome</keyword>
<accession>A0A0X3VHB2</accession>
<comment type="caution">
    <text evidence="2">The sequence shown here is derived from an EMBL/GenBank/DDBJ whole genome shotgun (WGS) entry which is preliminary data.</text>
</comment>